<name>A0A429XYN8_9BACI</name>
<keyword evidence="11" id="KW-0443">Lipid metabolism</keyword>
<dbReference type="GO" id="GO:0005886">
    <property type="term" value="C:plasma membrane"/>
    <property type="evidence" value="ECO:0007669"/>
    <property type="project" value="UniProtKB-SubCell"/>
</dbReference>
<feature type="active site" description="Proton acceptor" evidence="15">
    <location>
        <position position="73"/>
    </location>
</feature>
<keyword evidence="10 19" id="KW-1133">Transmembrane helix</keyword>
<comment type="subcellular location">
    <subcellularLocation>
        <location evidence="1">Cell membrane</location>
        <topology evidence="1">Multi-pass membrane protein</topology>
    </subcellularLocation>
</comment>
<feature type="transmembrane region" description="Helical" evidence="19">
    <location>
        <begin position="99"/>
        <end position="121"/>
    </location>
</feature>
<feature type="transmembrane region" description="Helical" evidence="19">
    <location>
        <begin position="35"/>
        <end position="52"/>
    </location>
</feature>
<dbReference type="CDD" id="cd14265">
    <property type="entry name" value="UDPK_IM_like"/>
    <property type="match status" value="1"/>
</dbReference>
<keyword evidence="13" id="KW-0594">Phospholipid biosynthesis</keyword>
<keyword evidence="9 17" id="KW-0067">ATP-binding</keyword>
<evidence type="ECO:0000256" key="3">
    <source>
        <dbReference type="ARBA" id="ARBA00022475"/>
    </source>
</evidence>
<dbReference type="Proteomes" id="UP000287156">
    <property type="component" value="Unassembled WGS sequence"/>
</dbReference>
<feature type="binding site" evidence="17">
    <location>
        <position position="20"/>
    </location>
    <ligand>
        <name>ATP</name>
        <dbReference type="ChEBI" id="CHEBI:30616"/>
    </ligand>
</feature>
<dbReference type="PROSITE" id="PS01069">
    <property type="entry name" value="DAGK_PROKAR"/>
    <property type="match status" value="1"/>
</dbReference>
<evidence type="ECO:0000256" key="7">
    <source>
        <dbReference type="ARBA" id="ARBA00022741"/>
    </source>
</evidence>
<keyword evidence="18" id="KW-0460">Magnesium</keyword>
<evidence type="ECO:0000313" key="20">
    <source>
        <dbReference type="EMBL" id="RST73855.1"/>
    </source>
</evidence>
<evidence type="ECO:0000313" key="21">
    <source>
        <dbReference type="Proteomes" id="UP000287156"/>
    </source>
</evidence>
<dbReference type="PANTHER" id="PTHR34299">
    <property type="entry name" value="DIACYLGLYCEROL KINASE"/>
    <property type="match status" value="1"/>
</dbReference>
<evidence type="ECO:0000256" key="1">
    <source>
        <dbReference type="ARBA" id="ARBA00004651"/>
    </source>
</evidence>
<keyword evidence="5" id="KW-0808">Transferase</keyword>
<evidence type="ECO:0000256" key="13">
    <source>
        <dbReference type="ARBA" id="ARBA00023209"/>
    </source>
</evidence>
<feature type="binding site" evidence="17">
    <location>
        <begin position="98"/>
        <end position="99"/>
    </location>
    <ligand>
        <name>ATP</name>
        <dbReference type="ChEBI" id="CHEBI:30616"/>
    </ligand>
</feature>
<feature type="binding site" evidence="17">
    <location>
        <position position="32"/>
    </location>
    <ligand>
        <name>ATP</name>
        <dbReference type="ChEBI" id="CHEBI:30616"/>
    </ligand>
</feature>
<keyword evidence="14" id="KW-1208">Phospholipid metabolism</keyword>
<dbReference type="RefSeq" id="WP_126051240.1">
    <property type="nucleotide sequence ID" value="NZ_QYTV02000005.1"/>
</dbReference>
<keyword evidence="4" id="KW-0444">Lipid biosynthesis</keyword>
<dbReference type="GO" id="GO:0005524">
    <property type="term" value="F:ATP binding"/>
    <property type="evidence" value="ECO:0007669"/>
    <property type="project" value="UniProtKB-KW"/>
</dbReference>
<dbReference type="InterPro" id="IPR000829">
    <property type="entry name" value="DAGK"/>
</dbReference>
<evidence type="ECO:0000256" key="12">
    <source>
        <dbReference type="ARBA" id="ARBA00023136"/>
    </source>
</evidence>
<dbReference type="GO" id="GO:0046872">
    <property type="term" value="F:metal ion binding"/>
    <property type="evidence" value="ECO:0007669"/>
    <property type="project" value="UniProtKB-KW"/>
</dbReference>
<evidence type="ECO:0000256" key="9">
    <source>
        <dbReference type="ARBA" id="ARBA00022840"/>
    </source>
</evidence>
<dbReference type="EMBL" id="QYTV02000005">
    <property type="protein sequence ID" value="RST73855.1"/>
    <property type="molecule type" value="Genomic_DNA"/>
</dbReference>
<evidence type="ECO:0000256" key="18">
    <source>
        <dbReference type="PIRSR" id="PIRSR600829-4"/>
    </source>
</evidence>
<keyword evidence="21" id="KW-1185">Reference proteome</keyword>
<evidence type="ECO:0000256" key="4">
    <source>
        <dbReference type="ARBA" id="ARBA00022516"/>
    </source>
</evidence>
<comment type="cofactor">
    <cofactor evidence="18">
        <name>Mg(2+)</name>
        <dbReference type="ChEBI" id="CHEBI:18420"/>
    </cofactor>
    <text evidence="18">Mn(2+), Zn(2+), Cd(2+) and Co(2+) support activity to lesser extents.</text>
</comment>
<evidence type="ECO:0000256" key="10">
    <source>
        <dbReference type="ARBA" id="ARBA00022989"/>
    </source>
</evidence>
<feature type="binding site" evidence="16">
    <location>
        <position position="11"/>
    </location>
    <ligand>
        <name>substrate</name>
    </ligand>
</feature>
<proteinExistence type="inferred from homology"/>
<dbReference type="OrthoDB" id="9789934at2"/>
<evidence type="ECO:0000256" key="2">
    <source>
        <dbReference type="ARBA" id="ARBA00005967"/>
    </source>
</evidence>
<feature type="transmembrane region" description="Helical" evidence="19">
    <location>
        <begin position="59"/>
        <end position="79"/>
    </location>
</feature>
<feature type="binding site" evidence="18">
    <location>
        <position position="80"/>
    </location>
    <ligand>
        <name>a divalent metal cation</name>
        <dbReference type="ChEBI" id="CHEBI:60240"/>
    </ligand>
</feature>
<evidence type="ECO:0000256" key="5">
    <source>
        <dbReference type="ARBA" id="ARBA00022679"/>
    </source>
</evidence>
<dbReference type="InterPro" id="IPR033717">
    <property type="entry name" value="UDPK"/>
</dbReference>
<evidence type="ECO:0000256" key="17">
    <source>
        <dbReference type="PIRSR" id="PIRSR600829-3"/>
    </source>
</evidence>
<dbReference type="Gene3D" id="1.10.287.3610">
    <property type="match status" value="1"/>
</dbReference>
<organism evidence="20 21">
    <name type="scientific">Siminovitchia acidinfaciens</name>
    <dbReference type="NCBI Taxonomy" id="2321395"/>
    <lineage>
        <taxon>Bacteria</taxon>
        <taxon>Bacillati</taxon>
        <taxon>Bacillota</taxon>
        <taxon>Bacilli</taxon>
        <taxon>Bacillales</taxon>
        <taxon>Bacillaceae</taxon>
        <taxon>Siminovitchia</taxon>
    </lineage>
</organism>
<evidence type="ECO:0000256" key="16">
    <source>
        <dbReference type="PIRSR" id="PIRSR600829-2"/>
    </source>
</evidence>
<feature type="binding site" evidence="17">
    <location>
        <position position="11"/>
    </location>
    <ligand>
        <name>ATP</name>
        <dbReference type="ChEBI" id="CHEBI:30616"/>
    </ligand>
</feature>
<accession>A0A429XYN8</accession>
<keyword evidence="7 17" id="KW-0547">Nucleotide-binding</keyword>
<comment type="caution">
    <text evidence="20">The sequence shown here is derived from an EMBL/GenBank/DDBJ whole genome shotgun (WGS) entry which is preliminary data.</text>
</comment>
<evidence type="ECO:0000256" key="6">
    <source>
        <dbReference type="ARBA" id="ARBA00022692"/>
    </source>
</evidence>
<sequence length="129" mass="14440">MAWKGKTPFSRRRVIGSFTYAIQGVWYAARTEKNFQIHLIAAVIVSMCGFAFQLNKVEWLFVLICIFGMFSLELLNSAIERAVDLATEEIKPLAKQAKDLAAGAVLVFAIMTIVIGVIIFLPKVLELFQ</sequence>
<feature type="binding site" evidence="16">
    <location>
        <position position="73"/>
    </location>
    <ligand>
        <name>substrate</name>
    </ligand>
</feature>
<keyword evidence="12 19" id="KW-0472">Membrane</keyword>
<dbReference type="GO" id="GO:0016301">
    <property type="term" value="F:kinase activity"/>
    <property type="evidence" value="ECO:0007669"/>
    <property type="project" value="UniProtKB-KW"/>
</dbReference>
<evidence type="ECO:0000256" key="15">
    <source>
        <dbReference type="PIRSR" id="PIRSR600829-1"/>
    </source>
</evidence>
<feature type="binding site" evidence="17">
    <location>
        <position position="80"/>
    </location>
    <ligand>
        <name>ATP</name>
        <dbReference type="ChEBI" id="CHEBI:30616"/>
    </ligand>
</feature>
<gene>
    <name evidence="20" type="ORF">D4T97_013355</name>
</gene>
<keyword evidence="3" id="KW-1003">Cell membrane</keyword>
<evidence type="ECO:0000256" key="8">
    <source>
        <dbReference type="ARBA" id="ARBA00022777"/>
    </source>
</evidence>
<dbReference type="GO" id="GO:0008654">
    <property type="term" value="P:phospholipid biosynthetic process"/>
    <property type="evidence" value="ECO:0007669"/>
    <property type="project" value="UniProtKB-KW"/>
</dbReference>
<feature type="binding site" evidence="18">
    <location>
        <position position="32"/>
    </location>
    <ligand>
        <name>a divalent metal cation</name>
        <dbReference type="ChEBI" id="CHEBI:60240"/>
    </ligand>
</feature>
<keyword evidence="6 19" id="KW-0812">Transmembrane</keyword>
<dbReference type="Pfam" id="PF01219">
    <property type="entry name" value="DAGK_prokar"/>
    <property type="match status" value="1"/>
</dbReference>
<evidence type="ECO:0000256" key="11">
    <source>
        <dbReference type="ARBA" id="ARBA00023098"/>
    </source>
</evidence>
<protein>
    <submittedName>
        <fullName evidence="20">Diacylglycerol kinase family protein</fullName>
    </submittedName>
</protein>
<dbReference type="InterPro" id="IPR036945">
    <property type="entry name" value="DAGK_sf"/>
</dbReference>
<evidence type="ECO:0000256" key="14">
    <source>
        <dbReference type="ARBA" id="ARBA00023264"/>
    </source>
</evidence>
<keyword evidence="18" id="KW-0479">Metal-binding</keyword>
<comment type="similarity">
    <text evidence="2">Belongs to the bacterial diacylglycerol kinase family.</text>
</comment>
<reference evidence="20" key="1">
    <citation type="submission" date="2018-12" db="EMBL/GenBank/DDBJ databases">
        <authorList>
            <person name="Sun L."/>
            <person name="Chen Z."/>
        </authorList>
    </citation>
    <scope>NUCLEOTIDE SEQUENCE [LARGE SCALE GENOMIC DNA]</scope>
    <source>
        <strain evidence="20">3-2-2</strain>
    </source>
</reference>
<dbReference type="AlphaFoldDB" id="A0A429XYN8"/>
<evidence type="ECO:0000256" key="19">
    <source>
        <dbReference type="SAM" id="Phobius"/>
    </source>
</evidence>
<keyword evidence="8 20" id="KW-0418">Kinase</keyword>
<dbReference type="PANTHER" id="PTHR34299:SF1">
    <property type="entry name" value="DIACYLGLYCEROL KINASE"/>
    <property type="match status" value="1"/>
</dbReference>